<keyword evidence="2 4" id="KW-1133">Transmembrane helix</keyword>
<evidence type="ECO:0000313" key="6">
    <source>
        <dbReference type="EMBL" id="SIT75878.1"/>
    </source>
</evidence>
<evidence type="ECO:0000256" key="1">
    <source>
        <dbReference type="ARBA" id="ARBA00022692"/>
    </source>
</evidence>
<dbReference type="PROSITE" id="PS50850">
    <property type="entry name" value="MFS"/>
    <property type="match status" value="1"/>
</dbReference>
<dbReference type="RefSeq" id="WP_076646801.1">
    <property type="nucleotide sequence ID" value="NZ_FTPS01000001.1"/>
</dbReference>
<dbReference type="STRING" id="515897.SAMN05421849_0401"/>
<feature type="transmembrane region" description="Helical" evidence="4">
    <location>
        <begin position="43"/>
        <end position="61"/>
    </location>
</feature>
<dbReference type="Pfam" id="PF07690">
    <property type="entry name" value="MFS_1"/>
    <property type="match status" value="1"/>
</dbReference>
<evidence type="ECO:0000256" key="4">
    <source>
        <dbReference type="SAM" id="Phobius"/>
    </source>
</evidence>
<dbReference type="EMBL" id="FTPS01000001">
    <property type="protein sequence ID" value="SIT75878.1"/>
    <property type="molecule type" value="Genomic_DNA"/>
</dbReference>
<feature type="transmembrane region" description="Helical" evidence="4">
    <location>
        <begin position="274"/>
        <end position="292"/>
    </location>
</feature>
<keyword evidence="3 4" id="KW-0472">Membrane</keyword>
<keyword evidence="1 4" id="KW-0812">Transmembrane</keyword>
<feature type="transmembrane region" description="Helical" evidence="4">
    <location>
        <begin position="329"/>
        <end position="351"/>
    </location>
</feature>
<dbReference type="InterPro" id="IPR036259">
    <property type="entry name" value="MFS_trans_sf"/>
</dbReference>
<feature type="transmembrane region" description="Helical" evidence="4">
    <location>
        <begin position="298"/>
        <end position="317"/>
    </location>
</feature>
<evidence type="ECO:0000313" key="7">
    <source>
        <dbReference type="Proteomes" id="UP000192455"/>
    </source>
</evidence>
<organism evidence="6 7">
    <name type="scientific">Pontibaca methylaminivorans</name>
    <dbReference type="NCBI Taxonomy" id="515897"/>
    <lineage>
        <taxon>Bacteria</taxon>
        <taxon>Pseudomonadati</taxon>
        <taxon>Pseudomonadota</taxon>
        <taxon>Alphaproteobacteria</taxon>
        <taxon>Rhodobacterales</taxon>
        <taxon>Roseobacteraceae</taxon>
        <taxon>Pontibaca</taxon>
    </lineage>
</organism>
<feature type="transmembrane region" description="Helical" evidence="4">
    <location>
        <begin position="132"/>
        <end position="153"/>
    </location>
</feature>
<keyword evidence="7" id="KW-1185">Reference proteome</keyword>
<dbReference type="OrthoDB" id="272777at2"/>
<dbReference type="Gene3D" id="1.20.1250.20">
    <property type="entry name" value="MFS general substrate transporter like domains"/>
    <property type="match status" value="2"/>
</dbReference>
<evidence type="ECO:0000256" key="3">
    <source>
        <dbReference type="ARBA" id="ARBA00023136"/>
    </source>
</evidence>
<feature type="transmembrane region" description="Helical" evidence="4">
    <location>
        <begin position="363"/>
        <end position="387"/>
    </location>
</feature>
<name>A0A1R3WES3_9RHOB</name>
<evidence type="ECO:0000256" key="2">
    <source>
        <dbReference type="ARBA" id="ARBA00022989"/>
    </source>
</evidence>
<feature type="transmembrane region" description="Helical" evidence="4">
    <location>
        <begin position="203"/>
        <end position="223"/>
    </location>
</feature>
<feature type="transmembrane region" description="Helical" evidence="4">
    <location>
        <begin position="165"/>
        <end position="182"/>
    </location>
</feature>
<dbReference type="GO" id="GO:0022857">
    <property type="term" value="F:transmembrane transporter activity"/>
    <property type="evidence" value="ECO:0007669"/>
    <property type="project" value="InterPro"/>
</dbReference>
<feature type="domain" description="Major facilitator superfamily (MFS) profile" evidence="5">
    <location>
        <begin position="7"/>
        <end position="395"/>
    </location>
</feature>
<gene>
    <name evidence="6" type="ORF">SAMN05421849_0401</name>
</gene>
<dbReference type="InterPro" id="IPR011701">
    <property type="entry name" value="MFS"/>
</dbReference>
<dbReference type="Proteomes" id="UP000192455">
    <property type="component" value="Unassembled WGS sequence"/>
</dbReference>
<feature type="transmembrane region" description="Helical" evidence="4">
    <location>
        <begin position="73"/>
        <end position="92"/>
    </location>
</feature>
<dbReference type="AlphaFoldDB" id="A0A1R3WES3"/>
<feature type="transmembrane region" description="Helical" evidence="4">
    <location>
        <begin position="243"/>
        <end position="262"/>
    </location>
</feature>
<evidence type="ECO:0000259" key="5">
    <source>
        <dbReference type="PROSITE" id="PS50850"/>
    </source>
</evidence>
<protein>
    <submittedName>
        <fullName evidence="6">Cyanate permease</fullName>
    </submittedName>
</protein>
<proteinExistence type="predicted"/>
<sequence length="396" mass="41974">MPRISVGTFTIVLSYVLSQFYRVFLAVMSPVLGRELGVGPDDLALSSGLWFLAFALVQLPVGWGLDRFGPRRTVAVLMAVGGAGGALIFGLATETWHLHVAMTFLGAGCAPALMGAYYIFAREYPVASFGPLAGFAVAVGSFGDILGAAPLVWAIQTVGWRGTQFGLSAITLMMALAILLLVRDPERLDTSGTRGSPAALLRIRALWFLVPLFFLIYAVPAALRGLWAAPYVSEVFGADDHAIGFVTLGMGLAMVLGNFLVAPLVRLAGSLRRAALGLTGVTVMVLALLVLFPAAGLIPAALLLGLIGFSGVGYALMMAHGRSFIPMPLLGRGVTFLNMIAIGGVAVMQFVTRPIYRMAESMWAPPAVFSVVFLTFLVPLAIGYVLYFMTPEPETP</sequence>
<dbReference type="InterPro" id="IPR020846">
    <property type="entry name" value="MFS_dom"/>
</dbReference>
<accession>A0A1R3WES3</accession>
<reference evidence="6 7" key="1">
    <citation type="submission" date="2017-01" db="EMBL/GenBank/DDBJ databases">
        <authorList>
            <person name="Mah S.A."/>
            <person name="Swanson W.J."/>
            <person name="Moy G.W."/>
            <person name="Vacquier V.D."/>
        </authorList>
    </citation>
    <scope>NUCLEOTIDE SEQUENCE [LARGE SCALE GENOMIC DNA]</scope>
    <source>
        <strain evidence="6 7">DSM 21219</strain>
    </source>
</reference>
<feature type="transmembrane region" description="Helical" evidence="4">
    <location>
        <begin position="98"/>
        <end position="120"/>
    </location>
</feature>
<dbReference type="SUPFAM" id="SSF103473">
    <property type="entry name" value="MFS general substrate transporter"/>
    <property type="match status" value="1"/>
</dbReference>